<protein>
    <recommendedName>
        <fullName evidence="4">PX domain-containing protein</fullName>
    </recommendedName>
</protein>
<dbReference type="GO" id="GO:0005769">
    <property type="term" value="C:early endosome"/>
    <property type="evidence" value="ECO:0007669"/>
    <property type="project" value="TreeGrafter"/>
</dbReference>
<dbReference type="AlphaFoldDB" id="A0A1B6LPP7"/>
<reference evidence="5" key="1">
    <citation type="submission" date="2015-11" db="EMBL/GenBank/DDBJ databases">
        <title>De novo transcriptome assembly of four potential Pierce s Disease insect vectors from Arizona vineyards.</title>
        <authorList>
            <person name="Tassone E.E."/>
        </authorList>
    </citation>
    <scope>NUCLEOTIDE SEQUENCE</scope>
</reference>
<feature type="region of interest" description="Disordered" evidence="3">
    <location>
        <begin position="1"/>
        <end position="32"/>
    </location>
</feature>
<dbReference type="InterPro" id="IPR001683">
    <property type="entry name" value="PX_dom"/>
</dbReference>
<dbReference type="GO" id="GO:0008333">
    <property type="term" value="P:endosome to lysosome transport"/>
    <property type="evidence" value="ECO:0007669"/>
    <property type="project" value="TreeGrafter"/>
</dbReference>
<keyword evidence="2" id="KW-0963">Cytoplasm</keyword>
<evidence type="ECO:0000256" key="2">
    <source>
        <dbReference type="ARBA" id="ARBA00022490"/>
    </source>
</evidence>
<dbReference type="GO" id="GO:0045022">
    <property type="term" value="P:early endosome to late endosome transport"/>
    <property type="evidence" value="ECO:0007669"/>
    <property type="project" value="TreeGrafter"/>
</dbReference>
<dbReference type="SMART" id="SM00312">
    <property type="entry name" value="PX"/>
    <property type="match status" value="1"/>
</dbReference>
<dbReference type="Gene3D" id="3.30.1520.10">
    <property type="entry name" value="Phox-like domain"/>
    <property type="match status" value="1"/>
</dbReference>
<dbReference type="EMBL" id="GEBQ01014304">
    <property type="protein sequence ID" value="JAT25673.1"/>
    <property type="molecule type" value="Transcribed_RNA"/>
</dbReference>
<dbReference type="Pfam" id="PF00787">
    <property type="entry name" value="PX"/>
    <property type="match status" value="1"/>
</dbReference>
<dbReference type="GO" id="GO:0006622">
    <property type="term" value="P:protein targeting to lysosome"/>
    <property type="evidence" value="ECO:0007669"/>
    <property type="project" value="TreeGrafter"/>
</dbReference>
<name>A0A1B6LPP7_9HEMI</name>
<sequence>MISSEETPAPSAQTSRCPPPSNCSSDEGLHTPTKTTELNIEDAEGSLLQNFSRLKRCASTPLLPYTSTPLGFRPVVTTDNSVQIPIVGYEVMEERARFTVYKIRIENKAMGEAWYIFRRYTDFIRLHSKLKCEFPKKVLTLPRKRWFGNNFSQSFIEERIHGLQKFIDTVTSDKDLLGSRNIRDFFCLDEPPTFSEIGEESRAIFEALEETIYQLKRQLRLREAEIMNMRMAVTGAQEKAVTISQTLKEVACCDRCKDKVHGVSEDLQRVLCLQFSNLCS</sequence>
<feature type="domain" description="PX" evidence="4">
    <location>
        <begin position="79"/>
        <end position="193"/>
    </location>
</feature>
<gene>
    <name evidence="5" type="ORF">g.40511</name>
</gene>
<dbReference type="InterPro" id="IPR051837">
    <property type="entry name" value="SortingNexin/PXDomain-PKLike"/>
</dbReference>
<evidence type="ECO:0000256" key="1">
    <source>
        <dbReference type="ARBA" id="ARBA00004496"/>
    </source>
</evidence>
<dbReference type="PANTHER" id="PTHR22999">
    <property type="entry name" value="PX SERINE/THREONINE KINASE PXK"/>
    <property type="match status" value="1"/>
</dbReference>
<evidence type="ECO:0000256" key="3">
    <source>
        <dbReference type="SAM" id="MobiDB-lite"/>
    </source>
</evidence>
<dbReference type="SUPFAM" id="SSF64268">
    <property type="entry name" value="PX domain"/>
    <property type="match status" value="1"/>
</dbReference>
<dbReference type="GO" id="GO:0005770">
    <property type="term" value="C:late endosome"/>
    <property type="evidence" value="ECO:0007669"/>
    <property type="project" value="TreeGrafter"/>
</dbReference>
<dbReference type="GO" id="GO:0035091">
    <property type="term" value="F:phosphatidylinositol binding"/>
    <property type="evidence" value="ECO:0007669"/>
    <property type="project" value="InterPro"/>
</dbReference>
<dbReference type="PROSITE" id="PS50195">
    <property type="entry name" value="PX"/>
    <property type="match status" value="1"/>
</dbReference>
<accession>A0A1B6LPP7</accession>
<feature type="compositionally biased region" description="Polar residues" evidence="3">
    <location>
        <begin position="1"/>
        <end position="16"/>
    </location>
</feature>
<dbReference type="PANTHER" id="PTHR22999:SF23">
    <property type="entry name" value="SORTING NEXIN-16"/>
    <property type="match status" value="1"/>
</dbReference>
<comment type="subcellular location">
    <subcellularLocation>
        <location evidence="1">Cytoplasm</location>
    </subcellularLocation>
</comment>
<evidence type="ECO:0000313" key="5">
    <source>
        <dbReference type="EMBL" id="JAT25673.1"/>
    </source>
</evidence>
<proteinExistence type="predicted"/>
<organism evidence="5">
    <name type="scientific">Graphocephala atropunctata</name>
    <dbReference type="NCBI Taxonomy" id="36148"/>
    <lineage>
        <taxon>Eukaryota</taxon>
        <taxon>Metazoa</taxon>
        <taxon>Ecdysozoa</taxon>
        <taxon>Arthropoda</taxon>
        <taxon>Hexapoda</taxon>
        <taxon>Insecta</taxon>
        <taxon>Pterygota</taxon>
        <taxon>Neoptera</taxon>
        <taxon>Paraneoptera</taxon>
        <taxon>Hemiptera</taxon>
        <taxon>Auchenorrhyncha</taxon>
        <taxon>Membracoidea</taxon>
        <taxon>Cicadellidae</taxon>
        <taxon>Cicadellinae</taxon>
        <taxon>Cicadellini</taxon>
        <taxon>Graphocephala</taxon>
    </lineage>
</organism>
<evidence type="ECO:0000259" key="4">
    <source>
        <dbReference type="PROSITE" id="PS50195"/>
    </source>
</evidence>
<dbReference type="InterPro" id="IPR036871">
    <property type="entry name" value="PX_dom_sf"/>
</dbReference>